<gene>
    <name evidence="1" type="ORF">EPA99_08485</name>
</gene>
<keyword evidence="2" id="KW-1185">Reference proteome</keyword>
<proteinExistence type="predicted"/>
<protein>
    <submittedName>
        <fullName evidence="1">Uncharacterized protein</fullName>
    </submittedName>
</protein>
<name>A0A4Q1JUT3_9GAMM</name>
<comment type="caution">
    <text evidence="1">The sequence shown here is derived from an EMBL/GenBank/DDBJ whole genome shotgun (WGS) entry which is preliminary data.</text>
</comment>
<evidence type="ECO:0000313" key="2">
    <source>
        <dbReference type="Proteomes" id="UP000289784"/>
    </source>
</evidence>
<dbReference type="Proteomes" id="UP000289784">
    <property type="component" value="Unassembled WGS sequence"/>
</dbReference>
<dbReference type="EMBL" id="SAWZ01000004">
    <property type="protein sequence ID" value="RXR05886.1"/>
    <property type="molecule type" value="Genomic_DNA"/>
</dbReference>
<organism evidence="1 2">
    <name type="scientific">Pseudoxanthomonas composti</name>
    <dbReference type="NCBI Taxonomy" id="2137479"/>
    <lineage>
        <taxon>Bacteria</taxon>
        <taxon>Pseudomonadati</taxon>
        <taxon>Pseudomonadota</taxon>
        <taxon>Gammaproteobacteria</taxon>
        <taxon>Lysobacterales</taxon>
        <taxon>Lysobacteraceae</taxon>
        <taxon>Pseudoxanthomonas</taxon>
    </lineage>
</organism>
<dbReference type="AlphaFoldDB" id="A0A4Q1JUT3"/>
<accession>A0A4Q1JUT3</accession>
<reference evidence="1 2" key="1">
    <citation type="submission" date="2019-01" db="EMBL/GenBank/DDBJ databases">
        <title>Pseudoxanthomonas composti sp. nov., isolated from compost.</title>
        <authorList>
            <person name="Yang G."/>
        </authorList>
    </citation>
    <scope>NUCLEOTIDE SEQUENCE [LARGE SCALE GENOMIC DNA]</scope>
    <source>
        <strain evidence="1 2">GSS15</strain>
    </source>
</reference>
<evidence type="ECO:0000313" key="1">
    <source>
        <dbReference type="EMBL" id="RXR05886.1"/>
    </source>
</evidence>
<dbReference type="OrthoDB" id="6194710at2"/>
<sequence length="302" mass="32780">MRTLVNVSTTTQAQSQPFNGLLALELTGGNAPTRAALSQHQAGELAARMARDLAQLVPQVAQLDLVLFAAHFDPAEVLRPGWSLHRRLHELQQRAPGREEGPRVIAFGGGEDGQVPLPLRSDADLAGGALRVLPFQLIGPAEVVDQVAQACESVLLERGMAQADTALMAQQGFGAEIEHARYLTLHDLAAMMAMQYEHQGLAPLWPVIETALLAPQEEQWLDAPPEPLLRYAEGEVRIALLDAAAWQARNAPGTDDHERLARQYEYFLARQRQLAAVLEAHGIPVTFAHCPSADDVCAQLSA</sequence>